<dbReference type="InterPro" id="IPR009075">
    <property type="entry name" value="AcylCo_DH/oxidase_C"/>
</dbReference>
<dbReference type="PANTHER" id="PTHR43884:SF20">
    <property type="entry name" value="ACYL-COA DEHYDROGENASE FADE28"/>
    <property type="match status" value="1"/>
</dbReference>
<comment type="cofactor">
    <cofactor evidence="1">
        <name>FAD</name>
        <dbReference type="ChEBI" id="CHEBI:57692"/>
    </cofactor>
</comment>
<dbReference type="STRING" id="380248.SAMN05216251_12064"/>
<dbReference type="Gene3D" id="1.10.540.10">
    <property type="entry name" value="Acyl-CoA dehydrogenase/oxidase, N-terminal domain"/>
    <property type="match status" value="1"/>
</dbReference>
<dbReference type="Pfam" id="PF00441">
    <property type="entry name" value="Acyl-CoA_dh_1"/>
    <property type="match status" value="1"/>
</dbReference>
<dbReference type="EMBL" id="FONG01000020">
    <property type="protein sequence ID" value="SFF58863.1"/>
    <property type="molecule type" value="Genomic_DNA"/>
</dbReference>
<evidence type="ECO:0000313" key="9">
    <source>
        <dbReference type="Proteomes" id="UP000199323"/>
    </source>
</evidence>
<keyword evidence="5" id="KW-0560">Oxidoreductase</keyword>
<dbReference type="Proteomes" id="UP000199323">
    <property type="component" value="Unassembled WGS sequence"/>
</dbReference>
<evidence type="ECO:0000259" key="6">
    <source>
        <dbReference type="Pfam" id="PF00441"/>
    </source>
</evidence>
<dbReference type="Pfam" id="PF02771">
    <property type="entry name" value="Acyl-CoA_dh_N"/>
    <property type="match status" value="1"/>
</dbReference>
<name>A0A1I2JXH7_9ACTN</name>
<sequence>MDFDYSDEQRALREAVRALLGKTYATIDGRRAATAKDPGFDEAVWSRLAEMGVLGLPFPEEAGGMGAGPVEVAVVAEELGRVLAPEPFVEAVVLCGGLLARADADVSAIANGTVLPAYVGGPGVTARRDGDLWVLDGGASPVLNGARADLLVVVADVDGTPALFTTAQGERTAFATYDGGRAARVTFDGTAAGPIGDPAADASGTIAYARACAQVAYAHEALGAMERALEMTRDYLRDRHQFGKPLKAFQNLAFRASDMYVCLELARSMALWASLVLQDGDEAEGVEAASRAKLRAAESGRRIGQEAIQLHGGIGLTMEYGVGHYAMRLTTIEHLLGNRRHHLAGLAAAVSDHRGVDPLR</sequence>
<evidence type="ECO:0000256" key="5">
    <source>
        <dbReference type="ARBA" id="ARBA00023002"/>
    </source>
</evidence>
<dbReference type="GO" id="GO:0050660">
    <property type="term" value="F:flavin adenine dinucleotide binding"/>
    <property type="evidence" value="ECO:0007669"/>
    <property type="project" value="InterPro"/>
</dbReference>
<evidence type="ECO:0000259" key="7">
    <source>
        <dbReference type="Pfam" id="PF02771"/>
    </source>
</evidence>
<dbReference type="Gene3D" id="2.40.110.10">
    <property type="entry name" value="Butyryl-CoA Dehydrogenase, subunit A, domain 2"/>
    <property type="match status" value="1"/>
</dbReference>
<organism evidence="8 9">
    <name type="scientific">Actinacidiphila alni</name>
    <dbReference type="NCBI Taxonomy" id="380248"/>
    <lineage>
        <taxon>Bacteria</taxon>
        <taxon>Bacillati</taxon>
        <taxon>Actinomycetota</taxon>
        <taxon>Actinomycetes</taxon>
        <taxon>Kitasatosporales</taxon>
        <taxon>Streptomycetaceae</taxon>
        <taxon>Actinacidiphila</taxon>
    </lineage>
</organism>
<gene>
    <name evidence="8" type="ORF">SAMN05216251_12064</name>
</gene>
<evidence type="ECO:0000313" key="8">
    <source>
        <dbReference type="EMBL" id="SFF58863.1"/>
    </source>
</evidence>
<dbReference type="CDD" id="cd00567">
    <property type="entry name" value="ACAD"/>
    <property type="match status" value="1"/>
</dbReference>
<protein>
    <recommendedName>
        <fullName evidence="10">Acyl-CoA dehydrogenase</fullName>
    </recommendedName>
</protein>
<dbReference type="InterPro" id="IPR013786">
    <property type="entry name" value="AcylCoA_DH/ox_N"/>
</dbReference>
<evidence type="ECO:0000256" key="4">
    <source>
        <dbReference type="ARBA" id="ARBA00022827"/>
    </source>
</evidence>
<accession>A0A1I2JXH7</accession>
<dbReference type="OrthoDB" id="4319499at2"/>
<dbReference type="SUPFAM" id="SSF56645">
    <property type="entry name" value="Acyl-CoA dehydrogenase NM domain-like"/>
    <property type="match status" value="1"/>
</dbReference>
<dbReference type="GO" id="GO:0003995">
    <property type="term" value="F:acyl-CoA dehydrogenase activity"/>
    <property type="evidence" value="ECO:0007669"/>
    <property type="project" value="TreeGrafter"/>
</dbReference>
<evidence type="ECO:0000256" key="2">
    <source>
        <dbReference type="ARBA" id="ARBA00009347"/>
    </source>
</evidence>
<dbReference type="PANTHER" id="PTHR43884">
    <property type="entry name" value="ACYL-COA DEHYDROGENASE"/>
    <property type="match status" value="1"/>
</dbReference>
<feature type="domain" description="Acyl-CoA dehydrogenase/oxidase N-terminal" evidence="7">
    <location>
        <begin position="6"/>
        <end position="85"/>
    </location>
</feature>
<dbReference type="InterPro" id="IPR036250">
    <property type="entry name" value="AcylCo_DH-like_C"/>
</dbReference>
<evidence type="ECO:0000256" key="3">
    <source>
        <dbReference type="ARBA" id="ARBA00022630"/>
    </source>
</evidence>
<feature type="domain" description="Acyl-CoA dehydrogenase/oxidase C-terminal" evidence="6">
    <location>
        <begin position="216"/>
        <end position="339"/>
    </location>
</feature>
<keyword evidence="4" id="KW-0274">FAD</keyword>
<dbReference type="InterPro" id="IPR046373">
    <property type="entry name" value="Acyl-CoA_Oxase/DH_mid-dom_sf"/>
</dbReference>
<reference evidence="8 9" key="1">
    <citation type="submission" date="2016-10" db="EMBL/GenBank/DDBJ databases">
        <authorList>
            <person name="de Groot N.N."/>
        </authorList>
    </citation>
    <scope>NUCLEOTIDE SEQUENCE [LARGE SCALE GENOMIC DNA]</scope>
    <source>
        <strain evidence="8 9">CGMCC 4.3510</strain>
    </source>
</reference>
<dbReference type="AlphaFoldDB" id="A0A1I2JXH7"/>
<evidence type="ECO:0008006" key="10">
    <source>
        <dbReference type="Google" id="ProtNLM"/>
    </source>
</evidence>
<keyword evidence="3" id="KW-0285">Flavoprotein</keyword>
<proteinExistence type="inferred from homology"/>
<keyword evidence="9" id="KW-1185">Reference proteome</keyword>
<evidence type="ECO:0000256" key="1">
    <source>
        <dbReference type="ARBA" id="ARBA00001974"/>
    </source>
</evidence>
<dbReference type="InterPro" id="IPR037069">
    <property type="entry name" value="AcylCoA_DH/ox_N_sf"/>
</dbReference>
<dbReference type="SUPFAM" id="SSF47203">
    <property type="entry name" value="Acyl-CoA dehydrogenase C-terminal domain-like"/>
    <property type="match status" value="1"/>
</dbReference>
<dbReference type="InterPro" id="IPR009100">
    <property type="entry name" value="AcylCoA_DH/oxidase_NM_dom_sf"/>
</dbReference>
<comment type="similarity">
    <text evidence="2">Belongs to the acyl-CoA dehydrogenase family.</text>
</comment>
<dbReference type="Gene3D" id="1.20.140.10">
    <property type="entry name" value="Butyryl-CoA Dehydrogenase, subunit A, domain 3"/>
    <property type="match status" value="1"/>
</dbReference>
<dbReference type="RefSeq" id="WP_093716413.1">
    <property type="nucleotide sequence ID" value="NZ_FONG01000020.1"/>
</dbReference>